<dbReference type="InterPro" id="IPR018502">
    <property type="entry name" value="Annexin_repeat"/>
</dbReference>
<dbReference type="Proteomes" id="UP001301769">
    <property type="component" value="Unassembled WGS sequence"/>
</dbReference>
<feature type="region of interest" description="Disordered" evidence="3">
    <location>
        <begin position="1"/>
        <end position="281"/>
    </location>
</feature>
<comment type="caution">
    <text evidence="4">The sequence shown here is derived from an EMBL/GenBank/DDBJ whole genome shotgun (WGS) entry which is preliminary data.</text>
</comment>
<dbReference type="PROSITE" id="PS51897">
    <property type="entry name" value="ANNEXIN_2"/>
    <property type="match status" value="1"/>
</dbReference>
<dbReference type="GO" id="GO:0005886">
    <property type="term" value="C:plasma membrane"/>
    <property type="evidence" value="ECO:0007669"/>
    <property type="project" value="TreeGrafter"/>
</dbReference>
<evidence type="ECO:0000313" key="5">
    <source>
        <dbReference type="Proteomes" id="UP001301769"/>
    </source>
</evidence>
<evidence type="ECO:0000313" key="4">
    <source>
        <dbReference type="EMBL" id="KAK4208680.1"/>
    </source>
</evidence>
<evidence type="ECO:0000256" key="2">
    <source>
        <dbReference type="ARBA" id="ARBA00023216"/>
    </source>
</evidence>
<organism evidence="4 5">
    <name type="scientific">Rhypophila decipiens</name>
    <dbReference type="NCBI Taxonomy" id="261697"/>
    <lineage>
        <taxon>Eukaryota</taxon>
        <taxon>Fungi</taxon>
        <taxon>Dikarya</taxon>
        <taxon>Ascomycota</taxon>
        <taxon>Pezizomycotina</taxon>
        <taxon>Sordariomycetes</taxon>
        <taxon>Sordariomycetidae</taxon>
        <taxon>Sordariales</taxon>
        <taxon>Naviculisporaceae</taxon>
        <taxon>Rhypophila</taxon>
    </lineage>
</organism>
<feature type="region of interest" description="Disordered" evidence="3">
    <location>
        <begin position="335"/>
        <end position="361"/>
    </location>
</feature>
<reference evidence="4" key="2">
    <citation type="submission" date="2023-05" db="EMBL/GenBank/DDBJ databases">
        <authorList>
            <consortium name="Lawrence Berkeley National Laboratory"/>
            <person name="Steindorff A."/>
            <person name="Hensen N."/>
            <person name="Bonometti L."/>
            <person name="Westerberg I."/>
            <person name="Brannstrom I.O."/>
            <person name="Guillou S."/>
            <person name="Cros-Aarteil S."/>
            <person name="Calhoun S."/>
            <person name="Haridas S."/>
            <person name="Kuo A."/>
            <person name="Mondo S."/>
            <person name="Pangilinan J."/>
            <person name="Riley R."/>
            <person name="Labutti K."/>
            <person name="Andreopoulos B."/>
            <person name="Lipzen A."/>
            <person name="Chen C."/>
            <person name="Yanf M."/>
            <person name="Daum C."/>
            <person name="Ng V."/>
            <person name="Clum A."/>
            <person name="Ohm R."/>
            <person name="Martin F."/>
            <person name="Silar P."/>
            <person name="Natvig D."/>
            <person name="Lalanne C."/>
            <person name="Gautier V."/>
            <person name="Ament-Velasquez S.L."/>
            <person name="Kruys A."/>
            <person name="Hutchinson M.I."/>
            <person name="Powell A.J."/>
            <person name="Barry K."/>
            <person name="Miller A.N."/>
            <person name="Grigoriev I.V."/>
            <person name="Debuchy R."/>
            <person name="Gladieux P."/>
            <person name="Thoren M.H."/>
            <person name="Johannesson H."/>
        </authorList>
    </citation>
    <scope>NUCLEOTIDE SEQUENCE</scope>
    <source>
        <strain evidence="4">PSN293</strain>
    </source>
</reference>
<dbReference type="GO" id="GO:0005509">
    <property type="term" value="F:calcium ion binding"/>
    <property type="evidence" value="ECO:0007669"/>
    <property type="project" value="InterPro"/>
</dbReference>
<dbReference type="GO" id="GO:0001786">
    <property type="term" value="F:phosphatidylserine binding"/>
    <property type="evidence" value="ECO:0007669"/>
    <property type="project" value="TreeGrafter"/>
</dbReference>
<dbReference type="AlphaFoldDB" id="A0AAN6XXY7"/>
<evidence type="ECO:0000256" key="1">
    <source>
        <dbReference type="ARBA" id="ARBA00022737"/>
    </source>
</evidence>
<gene>
    <name evidence="4" type="ORF">QBC37DRAFT_296143</name>
</gene>
<dbReference type="PANTHER" id="PTHR10502:SF107">
    <property type="entry name" value="ANNEXIN ANXC4 (AFU_ORTHOLOGUE AFUA_3G07020)"/>
    <property type="match status" value="1"/>
</dbReference>
<dbReference type="GO" id="GO:0005634">
    <property type="term" value="C:nucleus"/>
    <property type="evidence" value="ECO:0007669"/>
    <property type="project" value="TreeGrafter"/>
</dbReference>
<feature type="compositionally biased region" description="Basic and acidic residues" evidence="3">
    <location>
        <begin position="20"/>
        <end position="32"/>
    </location>
</feature>
<dbReference type="InterPro" id="IPR037104">
    <property type="entry name" value="Annexin_sf"/>
</dbReference>
<feature type="compositionally biased region" description="Basic and acidic residues" evidence="3">
    <location>
        <begin position="145"/>
        <end position="175"/>
    </location>
</feature>
<proteinExistence type="predicted"/>
<dbReference type="SUPFAM" id="SSF47874">
    <property type="entry name" value="Annexin"/>
    <property type="match status" value="1"/>
</dbReference>
<dbReference type="GO" id="GO:0005544">
    <property type="term" value="F:calcium-dependent phospholipid binding"/>
    <property type="evidence" value="ECO:0007669"/>
    <property type="project" value="InterPro"/>
</dbReference>
<keyword evidence="2" id="KW-0041">Annexin</keyword>
<protein>
    <recommendedName>
        <fullName evidence="6">Annexin</fullName>
    </recommendedName>
</protein>
<evidence type="ECO:0008006" key="6">
    <source>
        <dbReference type="Google" id="ProtNLM"/>
    </source>
</evidence>
<reference evidence="4" key="1">
    <citation type="journal article" date="2023" name="Mol. Phylogenet. Evol.">
        <title>Genome-scale phylogeny and comparative genomics of the fungal order Sordariales.</title>
        <authorList>
            <person name="Hensen N."/>
            <person name="Bonometti L."/>
            <person name="Westerberg I."/>
            <person name="Brannstrom I.O."/>
            <person name="Guillou S."/>
            <person name="Cros-Aarteil S."/>
            <person name="Calhoun S."/>
            <person name="Haridas S."/>
            <person name="Kuo A."/>
            <person name="Mondo S."/>
            <person name="Pangilinan J."/>
            <person name="Riley R."/>
            <person name="LaButti K."/>
            <person name="Andreopoulos B."/>
            <person name="Lipzen A."/>
            <person name="Chen C."/>
            <person name="Yan M."/>
            <person name="Daum C."/>
            <person name="Ng V."/>
            <person name="Clum A."/>
            <person name="Steindorff A."/>
            <person name="Ohm R.A."/>
            <person name="Martin F."/>
            <person name="Silar P."/>
            <person name="Natvig D.O."/>
            <person name="Lalanne C."/>
            <person name="Gautier V."/>
            <person name="Ament-Velasquez S.L."/>
            <person name="Kruys A."/>
            <person name="Hutchinson M.I."/>
            <person name="Powell A.J."/>
            <person name="Barry K."/>
            <person name="Miller A.N."/>
            <person name="Grigoriev I.V."/>
            <person name="Debuchy R."/>
            <person name="Gladieux P."/>
            <person name="Hiltunen Thoren M."/>
            <person name="Johannesson H."/>
        </authorList>
    </citation>
    <scope>NUCLEOTIDE SEQUENCE</scope>
    <source>
        <strain evidence="4">PSN293</strain>
    </source>
</reference>
<keyword evidence="1" id="KW-0677">Repeat</keyword>
<evidence type="ECO:0000256" key="3">
    <source>
        <dbReference type="SAM" id="MobiDB-lite"/>
    </source>
</evidence>
<sequence length="708" mass="80612">MSLQVDDGGRRGRSRSRSRDRRDRDEDAERTRTRANPDVVDAVPYPSSHDYPRDPAASAAYEYERLSNWPSAPPDDDDDHYRRPGREDPPARYGDPQREKVKDRDGDRDSDREKEMERQRKLAMLLPSKYRDAEIKTAEPPESPRYSRDSRDKEREKERAPEKDRKERRKEKLEEDLAYGSIPGPSKSERRGSPPEGPSYAFAQPKPYEYAKTEDHGYGALSPGGGKGGQRVPSPGPQSYQPSIMTAEPPGALAAPLKSAMKRDRSRSPMPPAGRMSNLSLNTTNLSVNTGLQAGASLSSAPPSPLLESYHGTWQSMPPMPSPLLLPSYGSSSGALEAVSPIGSDNEQGDKRRSRRARFHDPVEDAERLAKALKGERRRPDTEPLIELLPGMTHEQIMELRSEYKRLVKTGSDRKGVNIAKHIRARLKDEDPNLMKACYAVALGRWESEAYWANFWYHSDKARRELLIEALMGRTNDEIRAIKDGFSDKKYQNSLTRCMKQELKEDKFKKAVLMVLDEQRMEETDGYGRPLRIDTDLVRADVEELYQAVKSERGGESLMIRIVTQRSDSHLREVLREYKSRSRGGNFAKDALKKSGNLVGELLAHILNGVINKPVRDAMLLHHAITSSKRDDLRKELLISRLVRYHWDNAHMIQVKKAYRDQYGRDLQDAVKDATSGEWGEFCRALCITRMPDHVKKIERVSDSRRER</sequence>
<keyword evidence="5" id="KW-1185">Reference proteome</keyword>
<dbReference type="GO" id="GO:0012506">
    <property type="term" value="C:vesicle membrane"/>
    <property type="evidence" value="ECO:0007669"/>
    <property type="project" value="TreeGrafter"/>
</dbReference>
<dbReference type="PANTHER" id="PTHR10502">
    <property type="entry name" value="ANNEXIN"/>
    <property type="match status" value="1"/>
</dbReference>
<dbReference type="Pfam" id="PF00191">
    <property type="entry name" value="Annexin"/>
    <property type="match status" value="1"/>
</dbReference>
<feature type="compositionally biased region" description="Basic and acidic residues" evidence="3">
    <location>
        <begin position="129"/>
        <end position="139"/>
    </location>
</feature>
<accession>A0AAN6XXY7</accession>
<feature type="compositionally biased region" description="Basic and acidic residues" evidence="3">
    <location>
        <begin position="79"/>
        <end position="120"/>
    </location>
</feature>
<name>A0AAN6XXY7_9PEZI</name>
<dbReference type="Gene3D" id="1.10.220.10">
    <property type="entry name" value="Annexin"/>
    <property type="match status" value="4"/>
</dbReference>
<dbReference type="GO" id="GO:0005737">
    <property type="term" value="C:cytoplasm"/>
    <property type="evidence" value="ECO:0007669"/>
    <property type="project" value="TreeGrafter"/>
</dbReference>
<dbReference type="EMBL" id="MU858233">
    <property type="protein sequence ID" value="KAK4208680.1"/>
    <property type="molecule type" value="Genomic_DNA"/>
</dbReference>